<dbReference type="Proteomes" id="UP001601059">
    <property type="component" value="Unassembled WGS sequence"/>
</dbReference>
<organism evidence="1 2">
    <name type="scientific">Cytobacillus spartinae</name>
    <dbReference type="NCBI Taxonomy" id="3299023"/>
    <lineage>
        <taxon>Bacteria</taxon>
        <taxon>Bacillati</taxon>
        <taxon>Bacillota</taxon>
        <taxon>Bacilli</taxon>
        <taxon>Bacillales</taxon>
        <taxon>Bacillaceae</taxon>
        <taxon>Cytobacillus</taxon>
    </lineage>
</organism>
<proteinExistence type="predicted"/>
<dbReference type="Gene3D" id="3.10.450.50">
    <property type="match status" value="1"/>
</dbReference>
<dbReference type="EMBL" id="JBIACK010000006">
    <property type="protein sequence ID" value="MFE8701647.1"/>
    <property type="molecule type" value="Genomic_DNA"/>
</dbReference>
<gene>
    <name evidence="1" type="ORF">ACFYKX_13670</name>
</gene>
<evidence type="ECO:0000313" key="2">
    <source>
        <dbReference type="Proteomes" id="UP001601059"/>
    </source>
</evidence>
<accession>A0ABW6KDK2</accession>
<evidence type="ECO:0000313" key="1">
    <source>
        <dbReference type="EMBL" id="MFE8701647.1"/>
    </source>
</evidence>
<dbReference type="InterPro" id="IPR004027">
    <property type="entry name" value="SEC_C_motif"/>
</dbReference>
<dbReference type="RefSeq" id="WP_389361616.1">
    <property type="nucleotide sequence ID" value="NZ_JBIACK010000006.1"/>
</dbReference>
<keyword evidence="2" id="KW-1185">Reference proteome</keyword>
<sequence length="410" mass="47473">MNTTIGRNDPCVCGSGKKFKKCCGANETVSINSLIENEVMNLQAQIIDYAITNYDIELEQDFEEILLDIVTEDESELEFYSFAHSVWFTLFGQVRNGKTILEQYIKERSHLIQRPKVREILQSWTKVRPITGRVVATTETHISLKEAFSDQIIEIKYPNSSDVDINSFVFAMIVPLDEEWIPFPTVFDLVSNEYNEDEENALKREFEISGYEDIDEFLKENFVSLMNELQFVSMDYSANGFEWQKQSHKEIANLFENEMKKEGAPATFIATGVILWLKFCEEQPKHRKSPESYAAAMHYITHSLNPVFSVTKKELAEIYGITPSTLTNAQREIEGEISEEISKFRAEILKDFLEDIKMKTLRSNDAFSFDDIYEKVFEEEDFEDDLDDDDLFIVEPPAKTKAKVLPFKKK</sequence>
<comment type="caution">
    <text evidence="1">The sequence shown here is derived from an EMBL/GenBank/DDBJ whole genome shotgun (WGS) entry which is preliminary data.</text>
</comment>
<reference evidence="1 2" key="1">
    <citation type="submission" date="2024-08" db="EMBL/GenBank/DDBJ databases">
        <title>Two novel Cytobacillus novel species.</title>
        <authorList>
            <person name="Liu G."/>
        </authorList>
    </citation>
    <scope>NUCLEOTIDE SEQUENCE [LARGE SCALE GENOMIC DNA]</scope>
    <source>
        <strain evidence="1 2">FJAT-54145</strain>
    </source>
</reference>
<dbReference type="Gene3D" id="1.10.472.10">
    <property type="entry name" value="Cyclin-like"/>
    <property type="match status" value="1"/>
</dbReference>
<name>A0ABW6KDK2_9BACI</name>
<dbReference type="Pfam" id="PF02810">
    <property type="entry name" value="SEC-C"/>
    <property type="match status" value="1"/>
</dbReference>
<dbReference type="InterPro" id="IPR036915">
    <property type="entry name" value="Cyclin-like_sf"/>
</dbReference>
<dbReference type="SUPFAM" id="SSF47954">
    <property type="entry name" value="Cyclin-like"/>
    <property type="match status" value="1"/>
</dbReference>
<protein>
    <submittedName>
        <fullName evidence="1">YecA family protein</fullName>
    </submittedName>
</protein>
<dbReference type="SUPFAM" id="SSF103642">
    <property type="entry name" value="Sec-C motif"/>
    <property type="match status" value="1"/>
</dbReference>